<gene>
    <name evidence="7" type="ORF">GGR03_003160</name>
</gene>
<organism evidence="7 8">
    <name type="scientific">Aurantimonas endophytica</name>
    <dbReference type="NCBI Taxonomy" id="1522175"/>
    <lineage>
        <taxon>Bacteria</taxon>
        <taxon>Pseudomonadati</taxon>
        <taxon>Pseudomonadota</taxon>
        <taxon>Alphaproteobacteria</taxon>
        <taxon>Hyphomicrobiales</taxon>
        <taxon>Aurantimonadaceae</taxon>
        <taxon>Aurantimonas</taxon>
    </lineage>
</organism>
<feature type="signal peptide" evidence="5">
    <location>
        <begin position="1"/>
        <end position="23"/>
    </location>
</feature>
<evidence type="ECO:0000313" key="7">
    <source>
        <dbReference type="EMBL" id="MBB4004072.1"/>
    </source>
</evidence>
<dbReference type="GO" id="GO:0009055">
    <property type="term" value="F:electron transfer activity"/>
    <property type="evidence" value="ECO:0007669"/>
    <property type="project" value="InterPro"/>
</dbReference>
<feature type="chain" id="PRO_5030919790" evidence="5">
    <location>
        <begin position="24"/>
        <end position="155"/>
    </location>
</feature>
<dbReference type="Gene3D" id="1.10.760.10">
    <property type="entry name" value="Cytochrome c-like domain"/>
    <property type="match status" value="1"/>
</dbReference>
<dbReference type="PROSITE" id="PS51007">
    <property type="entry name" value="CYTC"/>
    <property type="match status" value="1"/>
</dbReference>
<sequence>MSMMRPFALGLALTMALSPLALAAETAPADVSFADAQIADPLTDKAGDPAEGRSVFMDRGLGNCLACHANADLDDQLFHGNVGPEMNGVADRWEPGQLRAILVDAKQVFGEQTVMPGFYTLDVGVDVAEKYQGKPILTAQQVEDVVAYLETLKGD</sequence>
<dbReference type="InterPro" id="IPR030999">
    <property type="entry name" value="Thiosulf_SoxX"/>
</dbReference>
<keyword evidence="8" id="KW-1185">Reference proteome</keyword>
<accession>A0A7W6HFD1</accession>
<dbReference type="InterPro" id="IPR036909">
    <property type="entry name" value="Cyt_c-like_dom_sf"/>
</dbReference>
<dbReference type="Pfam" id="PF00034">
    <property type="entry name" value="Cytochrom_C"/>
    <property type="match status" value="1"/>
</dbReference>
<dbReference type="SUPFAM" id="SSF46626">
    <property type="entry name" value="Cytochrome c"/>
    <property type="match status" value="1"/>
</dbReference>
<keyword evidence="1 4" id="KW-0349">Heme</keyword>
<feature type="domain" description="Cytochrome c" evidence="6">
    <location>
        <begin position="47"/>
        <end position="153"/>
    </location>
</feature>
<evidence type="ECO:0000256" key="5">
    <source>
        <dbReference type="SAM" id="SignalP"/>
    </source>
</evidence>
<keyword evidence="3 4" id="KW-0408">Iron</keyword>
<evidence type="ECO:0000256" key="3">
    <source>
        <dbReference type="ARBA" id="ARBA00023004"/>
    </source>
</evidence>
<evidence type="ECO:0000313" key="8">
    <source>
        <dbReference type="Proteomes" id="UP000588647"/>
    </source>
</evidence>
<dbReference type="EMBL" id="JACIEM010000004">
    <property type="protein sequence ID" value="MBB4004072.1"/>
    <property type="molecule type" value="Genomic_DNA"/>
</dbReference>
<keyword evidence="5" id="KW-0732">Signal</keyword>
<keyword evidence="2 4" id="KW-0479">Metal-binding</keyword>
<protein>
    <submittedName>
        <fullName evidence="7">Sulfur-oxidizing protein SoxX</fullName>
    </submittedName>
</protein>
<proteinExistence type="predicted"/>
<evidence type="ECO:0000259" key="6">
    <source>
        <dbReference type="PROSITE" id="PS51007"/>
    </source>
</evidence>
<dbReference type="NCBIfam" id="TIGR04485">
    <property type="entry name" value="thiosulf_SoxX"/>
    <property type="match status" value="1"/>
</dbReference>
<evidence type="ECO:0000256" key="2">
    <source>
        <dbReference type="ARBA" id="ARBA00022723"/>
    </source>
</evidence>
<comment type="caution">
    <text evidence="7">The sequence shown here is derived from an EMBL/GenBank/DDBJ whole genome shotgun (WGS) entry which is preliminary data.</text>
</comment>
<dbReference type="GO" id="GO:0020037">
    <property type="term" value="F:heme binding"/>
    <property type="evidence" value="ECO:0007669"/>
    <property type="project" value="InterPro"/>
</dbReference>
<dbReference type="AlphaFoldDB" id="A0A7W6HFD1"/>
<evidence type="ECO:0000256" key="4">
    <source>
        <dbReference type="PROSITE-ProRule" id="PRU00433"/>
    </source>
</evidence>
<reference evidence="7 8" key="1">
    <citation type="submission" date="2020-08" db="EMBL/GenBank/DDBJ databases">
        <title>Genomic Encyclopedia of Type Strains, Phase IV (KMG-IV): sequencing the most valuable type-strain genomes for metagenomic binning, comparative biology and taxonomic classification.</title>
        <authorList>
            <person name="Goeker M."/>
        </authorList>
    </citation>
    <scope>NUCLEOTIDE SEQUENCE [LARGE SCALE GENOMIC DNA]</scope>
    <source>
        <strain evidence="7 8">DSM 103570</strain>
    </source>
</reference>
<evidence type="ECO:0000256" key="1">
    <source>
        <dbReference type="ARBA" id="ARBA00022617"/>
    </source>
</evidence>
<name>A0A7W6HFD1_9HYPH</name>
<dbReference type="GO" id="GO:0046872">
    <property type="term" value="F:metal ion binding"/>
    <property type="evidence" value="ECO:0007669"/>
    <property type="project" value="UniProtKB-KW"/>
</dbReference>
<dbReference type="InterPro" id="IPR009056">
    <property type="entry name" value="Cyt_c-like_dom"/>
</dbReference>
<dbReference type="Proteomes" id="UP000588647">
    <property type="component" value="Unassembled WGS sequence"/>
</dbReference>